<accession>A0A7J7CXS7</accession>
<keyword evidence="16" id="KW-0539">Nucleus</keyword>
<dbReference type="EMBL" id="JAAARO010000012">
    <property type="protein sequence ID" value="KAF5738917.1"/>
    <property type="molecule type" value="Genomic_DNA"/>
</dbReference>
<dbReference type="GO" id="GO:0003723">
    <property type="term" value="F:RNA binding"/>
    <property type="evidence" value="ECO:0007669"/>
    <property type="project" value="UniProtKB-KW"/>
</dbReference>
<comment type="catalytic activity">
    <reaction evidence="1">
        <text>Exonucleolytic cleavage of poly(A) to 5'-AMP.</text>
        <dbReference type="EC" id="3.1.13.4"/>
    </reaction>
</comment>
<organism evidence="18 19">
    <name type="scientific">Tripterygium wilfordii</name>
    <name type="common">Thunder God vine</name>
    <dbReference type="NCBI Taxonomy" id="458696"/>
    <lineage>
        <taxon>Eukaryota</taxon>
        <taxon>Viridiplantae</taxon>
        <taxon>Streptophyta</taxon>
        <taxon>Embryophyta</taxon>
        <taxon>Tracheophyta</taxon>
        <taxon>Spermatophyta</taxon>
        <taxon>Magnoliopsida</taxon>
        <taxon>eudicotyledons</taxon>
        <taxon>Gunneridae</taxon>
        <taxon>Pentapetalae</taxon>
        <taxon>rosids</taxon>
        <taxon>fabids</taxon>
        <taxon>Celastrales</taxon>
        <taxon>Celastraceae</taxon>
        <taxon>Tripterygium</taxon>
    </lineage>
</organism>
<evidence type="ECO:0000256" key="15">
    <source>
        <dbReference type="ARBA" id="ARBA00023163"/>
    </source>
</evidence>
<evidence type="ECO:0000256" key="16">
    <source>
        <dbReference type="ARBA" id="ARBA00023242"/>
    </source>
</evidence>
<evidence type="ECO:0000256" key="13">
    <source>
        <dbReference type="ARBA" id="ARBA00022884"/>
    </source>
</evidence>
<dbReference type="GO" id="GO:0004535">
    <property type="term" value="F:poly(A)-specific ribonuclease activity"/>
    <property type="evidence" value="ECO:0007669"/>
    <property type="project" value="UniProtKB-EC"/>
</dbReference>
<keyword evidence="15" id="KW-0804">Transcription</keyword>
<keyword evidence="8" id="KW-0963">Cytoplasm</keyword>
<dbReference type="PANTHER" id="PTHR10797">
    <property type="entry name" value="CCR4-NOT TRANSCRIPTION COMPLEX SUBUNIT"/>
    <property type="match status" value="1"/>
</dbReference>
<dbReference type="GO" id="GO:0046872">
    <property type="term" value="F:metal ion binding"/>
    <property type="evidence" value="ECO:0007669"/>
    <property type="project" value="UniProtKB-KW"/>
</dbReference>
<evidence type="ECO:0000256" key="5">
    <source>
        <dbReference type="ARBA" id="ARBA00008372"/>
    </source>
</evidence>
<evidence type="ECO:0000256" key="1">
    <source>
        <dbReference type="ARBA" id="ARBA00001663"/>
    </source>
</evidence>
<reference evidence="18 19" key="1">
    <citation type="journal article" date="2020" name="Nat. Commun.">
        <title>Genome of Tripterygium wilfordii and identification of cytochrome P450 involved in triptolide biosynthesis.</title>
        <authorList>
            <person name="Tu L."/>
            <person name="Su P."/>
            <person name="Zhang Z."/>
            <person name="Gao L."/>
            <person name="Wang J."/>
            <person name="Hu T."/>
            <person name="Zhou J."/>
            <person name="Zhang Y."/>
            <person name="Zhao Y."/>
            <person name="Liu Y."/>
            <person name="Song Y."/>
            <person name="Tong Y."/>
            <person name="Lu Y."/>
            <person name="Yang J."/>
            <person name="Xu C."/>
            <person name="Jia M."/>
            <person name="Peters R.J."/>
            <person name="Huang L."/>
            <person name="Gao W."/>
        </authorList>
    </citation>
    <scope>NUCLEOTIDE SEQUENCE [LARGE SCALE GENOMIC DNA]</scope>
    <source>
        <strain evidence="19">cv. XIE 37</strain>
        <tissue evidence="18">Leaf</tissue>
    </source>
</reference>
<evidence type="ECO:0000256" key="10">
    <source>
        <dbReference type="ARBA" id="ARBA00022723"/>
    </source>
</evidence>
<comment type="caution">
    <text evidence="18">The sequence shown here is derived from an EMBL/GenBank/DDBJ whole genome shotgun (WGS) entry which is preliminary data.</text>
</comment>
<dbReference type="InterPro" id="IPR012337">
    <property type="entry name" value="RNaseH-like_sf"/>
</dbReference>
<comment type="subunit">
    <text evidence="6">Component of the CCR4-NOT complex, at least composed of CRR4 and CAF1 proteins.</text>
</comment>
<dbReference type="AlphaFoldDB" id="A0A7J7CXS7"/>
<dbReference type="InterPro" id="IPR036397">
    <property type="entry name" value="RNaseH_sf"/>
</dbReference>
<evidence type="ECO:0000256" key="2">
    <source>
        <dbReference type="ARBA" id="ARBA00001968"/>
    </source>
</evidence>
<keyword evidence="10" id="KW-0479">Metal-binding</keyword>
<evidence type="ECO:0000256" key="9">
    <source>
        <dbReference type="ARBA" id="ARBA00022722"/>
    </source>
</evidence>
<evidence type="ECO:0000256" key="14">
    <source>
        <dbReference type="ARBA" id="ARBA00023015"/>
    </source>
</evidence>
<dbReference type="Proteomes" id="UP000593562">
    <property type="component" value="Unassembled WGS sequence"/>
</dbReference>
<evidence type="ECO:0000256" key="17">
    <source>
        <dbReference type="ARBA" id="ARBA00025148"/>
    </source>
</evidence>
<protein>
    <recommendedName>
        <fullName evidence="7">poly(A)-specific ribonuclease</fullName>
        <ecNumber evidence="7">3.1.13.4</ecNumber>
    </recommendedName>
</protein>
<dbReference type="EC" id="3.1.13.4" evidence="7"/>
<dbReference type="Gene3D" id="3.30.420.10">
    <property type="entry name" value="Ribonuclease H-like superfamily/Ribonuclease H"/>
    <property type="match status" value="1"/>
</dbReference>
<sequence>MAVAISEKLMATSSTKPVMVKEVWAGNLEFELRQIRQAIPYYPVVTIDTEFPGTIYKADRDKISNNPSYNYAFMKANVDELNIIQLGLTVSDEYGNLPDFGSACSYIWEFNFCDFDIDQDPHDPDSIELLKRQGIDFRRNKEEGVDSMEFSRLLFEYEIVSENLSLAWLTFHGAYDFGFLVKILSGGQELPSELDCFIEELECYLGDWVKRIAVFVYK</sequence>
<keyword evidence="13" id="KW-0694">RNA-binding</keyword>
<comment type="similarity">
    <text evidence="5">Belongs to the CAF1 family.</text>
</comment>
<dbReference type="GO" id="GO:0030014">
    <property type="term" value="C:CCR4-NOT complex"/>
    <property type="evidence" value="ECO:0007669"/>
    <property type="project" value="InterPro"/>
</dbReference>
<dbReference type="Pfam" id="PF04857">
    <property type="entry name" value="CAF1"/>
    <property type="match status" value="1"/>
</dbReference>
<dbReference type="InterPro" id="IPR006941">
    <property type="entry name" value="RNase_CAF1"/>
</dbReference>
<dbReference type="SUPFAM" id="SSF53098">
    <property type="entry name" value="Ribonuclease H-like"/>
    <property type="match status" value="1"/>
</dbReference>
<evidence type="ECO:0000313" key="18">
    <source>
        <dbReference type="EMBL" id="KAF5738917.1"/>
    </source>
</evidence>
<evidence type="ECO:0000256" key="12">
    <source>
        <dbReference type="ARBA" id="ARBA00022839"/>
    </source>
</evidence>
<comment type="function">
    <text evidence="17">Ubiquitous transcription factor required for a diverse set of processes. It is a component of the CCR4 complex involved in the control of gene expression.</text>
</comment>
<evidence type="ECO:0000256" key="7">
    <source>
        <dbReference type="ARBA" id="ARBA00012161"/>
    </source>
</evidence>
<evidence type="ECO:0000256" key="6">
    <source>
        <dbReference type="ARBA" id="ARBA00011757"/>
    </source>
</evidence>
<comment type="cofactor">
    <cofactor evidence="2">
        <name>a divalent metal cation</name>
        <dbReference type="ChEBI" id="CHEBI:60240"/>
    </cofactor>
</comment>
<gene>
    <name evidence="18" type="ORF">HS088_TW12G00113</name>
</gene>
<keyword evidence="11" id="KW-0378">Hydrolase</keyword>
<dbReference type="InParanoid" id="A0A7J7CXS7"/>
<keyword evidence="9" id="KW-0540">Nuclease</keyword>
<name>A0A7J7CXS7_TRIWF</name>
<evidence type="ECO:0000256" key="8">
    <source>
        <dbReference type="ARBA" id="ARBA00022490"/>
    </source>
</evidence>
<keyword evidence="14" id="KW-0805">Transcription regulation</keyword>
<evidence type="ECO:0000313" key="19">
    <source>
        <dbReference type="Proteomes" id="UP000593562"/>
    </source>
</evidence>
<keyword evidence="19" id="KW-1185">Reference proteome</keyword>
<keyword evidence="12" id="KW-0269">Exonuclease</keyword>
<evidence type="ECO:0000256" key="4">
    <source>
        <dbReference type="ARBA" id="ARBA00004496"/>
    </source>
</evidence>
<proteinExistence type="inferred from homology"/>
<dbReference type="InterPro" id="IPR039637">
    <property type="entry name" value="CNOT7/CNOT8/Pop2"/>
</dbReference>
<evidence type="ECO:0000256" key="3">
    <source>
        <dbReference type="ARBA" id="ARBA00004123"/>
    </source>
</evidence>
<dbReference type="GO" id="GO:0005737">
    <property type="term" value="C:cytoplasm"/>
    <property type="evidence" value="ECO:0007669"/>
    <property type="project" value="UniProtKB-SubCell"/>
</dbReference>
<comment type="subcellular location">
    <subcellularLocation>
        <location evidence="4">Cytoplasm</location>
    </subcellularLocation>
    <subcellularLocation>
        <location evidence="3">Nucleus</location>
    </subcellularLocation>
</comment>
<dbReference type="GO" id="GO:0005634">
    <property type="term" value="C:nucleus"/>
    <property type="evidence" value="ECO:0007669"/>
    <property type="project" value="UniProtKB-SubCell"/>
</dbReference>
<evidence type="ECO:0000256" key="11">
    <source>
        <dbReference type="ARBA" id="ARBA00022801"/>
    </source>
</evidence>